<dbReference type="InterPro" id="IPR032675">
    <property type="entry name" value="LRR_dom_sf"/>
</dbReference>
<dbReference type="Pfam" id="PF13306">
    <property type="entry name" value="LRR_5"/>
    <property type="match status" value="2"/>
</dbReference>
<dbReference type="STRING" id="1347342.BN863_28450"/>
<dbReference type="AlphaFoldDB" id="T2KNW2"/>
<accession>T2KNW2</accession>
<dbReference type="eggNOG" id="COG3209">
    <property type="taxonomic scope" value="Bacteria"/>
</dbReference>
<dbReference type="EMBL" id="HG315671">
    <property type="protein sequence ID" value="CDF80557.1"/>
    <property type="molecule type" value="Genomic_DNA"/>
</dbReference>
<dbReference type="Proteomes" id="UP000016160">
    <property type="component" value="Chromosome"/>
</dbReference>
<proteinExistence type="predicted"/>
<evidence type="ECO:0000313" key="1">
    <source>
        <dbReference type="EMBL" id="CDF80557.1"/>
    </source>
</evidence>
<evidence type="ECO:0000313" key="2">
    <source>
        <dbReference type="Proteomes" id="UP000016160"/>
    </source>
</evidence>
<reference evidence="1 2" key="1">
    <citation type="journal article" date="2013" name="Appl. Environ. Microbiol.">
        <title>The genome of the alga-associated marine flavobacterium Formosa agariphila KMM 3901T reveals a broad potential for degradation of algal polysaccharides.</title>
        <authorList>
            <person name="Mann A.J."/>
            <person name="Hahnke R.L."/>
            <person name="Huang S."/>
            <person name="Werner J."/>
            <person name="Xing P."/>
            <person name="Barbeyron T."/>
            <person name="Huettel B."/>
            <person name="Stueber K."/>
            <person name="Reinhardt R."/>
            <person name="Harder J."/>
            <person name="Gloeckner F.O."/>
            <person name="Amann R.I."/>
            <person name="Teeling H."/>
        </authorList>
    </citation>
    <scope>NUCLEOTIDE SEQUENCE [LARGE SCALE GENOMIC DNA]</scope>
    <source>
        <strain evidence="2">DSM 15362 / KCTC 12365 / LMG 23005 / KMM 3901</strain>
    </source>
</reference>
<dbReference type="OrthoDB" id="1354539at2"/>
<keyword evidence="2" id="KW-1185">Reference proteome</keyword>
<dbReference type="Gene3D" id="3.80.10.10">
    <property type="entry name" value="Ribonuclease Inhibitor"/>
    <property type="match status" value="1"/>
</dbReference>
<sequence>MSLIQQKYINGISNPYYEPNTFIGGVSTDVPDKLVLASKLGINASNIPYFKIIGSDVEAYIDIDYEITGTQSFRDNLNLTYFKCLEGRLKKGISSNIFGGCANLQYFEAVGLTYIGYGFLQSTPNLIEIKMPALTDPSSETNAFVGVNPDCDIYVPIEAMTANNGYPLGVLYSTGNWEVNYIGYVDNPLDFNTELGGVQNILTSRALVGEKIGVKAARIVNLSIDSDRIKFKVLAPSYSIASYAFQNDQNLTFYNDSDLVVGFGSNAFYNCGVSQLTFNGVINFNSGGTFRNMSNLTSLVMNNCVTWRGGQSIRNTPLLVNWEMPSLEAILSGNLTFYDFNTNLTAKKLKQAGPTVGDDTMFTNASGNRTIKVHEFLATSNGGLADEDLQYLKDSRGYTVEFYDDNGDYVSTL</sequence>
<dbReference type="InterPro" id="IPR026906">
    <property type="entry name" value="LRR_5"/>
</dbReference>
<dbReference type="RefSeq" id="WP_038531809.1">
    <property type="nucleotide sequence ID" value="NZ_HG315671.1"/>
</dbReference>
<gene>
    <name evidence="1" type="ORF">BN863_28450</name>
</gene>
<organism evidence="1 2">
    <name type="scientific">Formosa agariphila (strain DSM 15362 / KCTC 12365 / LMG 23005 / KMM 3901 / M-2Alg 35-1)</name>
    <dbReference type="NCBI Taxonomy" id="1347342"/>
    <lineage>
        <taxon>Bacteria</taxon>
        <taxon>Pseudomonadati</taxon>
        <taxon>Bacteroidota</taxon>
        <taxon>Flavobacteriia</taxon>
        <taxon>Flavobacteriales</taxon>
        <taxon>Flavobacteriaceae</taxon>
        <taxon>Formosa</taxon>
    </lineage>
</organism>
<dbReference type="PATRIC" id="fig|1347342.6.peg.2864"/>
<protein>
    <submittedName>
        <fullName evidence="1">Uncharacterized protein</fullName>
    </submittedName>
</protein>
<dbReference type="HOGENOM" id="CLU_665246_0_0_10"/>
<name>T2KNW2_FORAG</name>